<keyword evidence="3 8" id="KW-0133">Cell shape</keyword>
<comment type="catalytic activity">
    <reaction evidence="1 8">
        <text>L-glutamate = D-glutamate</text>
        <dbReference type="Rhea" id="RHEA:12813"/>
        <dbReference type="ChEBI" id="CHEBI:29985"/>
        <dbReference type="ChEBI" id="CHEBI:29986"/>
        <dbReference type="EC" id="5.1.1.3"/>
    </reaction>
</comment>
<feature type="binding site" evidence="8">
    <location>
        <begin position="76"/>
        <end position="77"/>
    </location>
    <ligand>
        <name>substrate</name>
    </ligand>
</feature>
<evidence type="ECO:0000256" key="6">
    <source>
        <dbReference type="ARBA" id="ARBA00023316"/>
    </source>
</evidence>
<gene>
    <name evidence="8" type="primary">murI</name>
    <name evidence="9" type="ORF">CGZ92_06185</name>
</gene>
<dbReference type="PANTHER" id="PTHR21198:SF2">
    <property type="entry name" value="GLUTAMATE RACEMASE"/>
    <property type="match status" value="1"/>
</dbReference>
<dbReference type="Proteomes" id="UP000216533">
    <property type="component" value="Unassembled WGS sequence"/>
</dbReference>
<dbReference type="PROSITE" id="PS00924">
    <property type="entry name" value="ASP_GLU_RACEMASE_2"/>
    <property type="match status" value="1"/>
</dbReference>
<dbReference type="PROSITE" id="PS00923">
    <property type="entry name" value="ASP_GLU_RACEMASE_1"/>
    <property type="match status" value="1"/>
</dbReference>
<evidence type="ECO:0000313" key="10">
    <source>
        <dbReference type="Proteomes" id="UP000216533"/>
    </source>
</evidence>
<feature type="binding site" evidence="8">
    <location>
        <begin position="44"/>
        <end position="45"/>
    </location>
    <ligand>
        <name>substrate</name>
    </ligand>
</feature>
<evidence type="ECO:0000256" key="1">
    <source>
        <dbReference type="ARBA" id="ARBA00001602"/>
    </source>
</evidence>
<dbReference type="HAMAP" id="MF_00258">
    <property type="entry name" value="Glu_racemase"/>
    <property type="match status" value="1"/>
</dbReference>
<protein>
    <recommendedName>
        <fullName evidence="7 8">Glutamate racemase</fullName>
        <ecNumber evidence="2 8">5.1.1.3</ecNumber>
    </recommendedName>
</protein>
<comment type="caution">
    <text evidence="9">The sequence shown here is derived from an EMBL/GenBank/DDBJ whole genome shotgun (WGS) entry which is preliminary data.</text>
</comment>
<dbReference type="InterPro" id="IPR015942">
    <property type="entry name" value="Asp/Glu/hydantoin_racemase"/>
</dbReference>
<evidence type="ECO:0000256" key="4">
    <source>
        <dbReference type="ARBA" id="ARBA00022984"/>
    </source>
</evidence>
<evidence type="ECO:0000313" key="9">
    <source>
        <dbReference type="EMBL" id="OYN87846.1"/>
    </source>
</evidence>
<feature type="binding site" evidence="8">
    <location>
        <begin position="12"/>
        <end position="13"/>
    </location>
    <ligand>
        <name>substrate</name>
    </ligand>
</feature>
<keyword evidence="4 8" id="KW-0573">Peptidoglycan synthesis</keyword>
<comment type="pathway">
    <text evidence="8">Cell wall biogenesis; peptidoglycan biosynthesis.</text>
</comment>
<dbReference type="GO" id="GO:0071555">
    <property type="term" value="P:cell wall organization"/>
    <property type="evidence" value="ECO:0007669"/>
    <property type="project" value="UniProtKB-KW"/>
</dbReference>
<dbReference type="UniPathway" id="UPA00219"/>
<dbReference type="InterPro" id="IPR004391">
    <property type="entry name" value="Glu_race"/>
</dbReference>
<feature type="binding site" evidence="8">
    <location>
        <begin position="186"/>
        <end position="187"/>
    </location>
    <ligand>
        <name>substrate</name>
    </ligand>
</feature>
<keyword evidence="6 8" id="KW-0961">Cell wall biogenesis/degradation</keyword>
<dbReference type="InterPro" id="IPR018187">
    <property type="entry name" value="Asp/Glu_racemase_AS_1"/>
</dbReference>
<comment type="function">
    <text evidence="8">Provides the (R)-glutamate required for cell wall biosynthesis.</text>
</comment>
<dbReference type="InterPro" id="IPR033134">
    <property type="entry name" value="Asp/Glu_racemase_AS_2"/>
</dbReference>
<dbReference type="FunFam" id="3.40.50.1860:FF:000002">
    <property type="entry name" value="Glutamate racemase"/>
    <property type="match status" value="1"/>
</dbReference>
<dbReference type="PANTHER" id="PTHR21198">
    <property type="entry name" value="GLUTAMATE RACEMASE"/>
    <property type="match status" value="1"/>
</dbReference>
<keyword evidence="5 8" id="KW-0413">Isomerase</keyword>
<proteinExistence type="inferred from homology"/>
<name>A0A255E8K9_9ACTN</name>
<dbReference type="GO" id="GO:0009252">
    <property type="term" value="P:peptidoglycan biosynthetic process"/>
    <property type="evidence" value="ECO:0007669"/>
    <property type="project" value="UniProtKB-UniRule"/>
</dbReference>
<dbReference type="Gene3D" id="3.40.50.1860">
    <property type="match status" value="2"/>
</dbReference>
<accession>A0A255E8K9</accession>
<dbReference type="RefSeq" id="WP_094450511.1">
    <property type="nucleotide sequence ID" value="NZ_NMVI01000015.1"/>
</dbReference>
<feature type="active site" description="Proton donor/acceptor" evidence="8">
    <location>
        <position position="185"/>
    </location>
</feature>
<evidence type="ECO:0000256" key="3">
    <source>
        <dbReference type="ARBA" id="ARBA00022960"/>
    </source>
</evidence>
<evidence type="ECO:0000256" key="8">
    <source>
        <dbReference type="HAMAP-Rule" id="MF_00258"/>
    </source>
</evidence>
<dbReference type="SUPFAM" id="SSF53681">
    <property type="entry name" value="Aspartate/glutamate racemase"/>
    <property type="match status" value="2"/>
</dbReference>
<organism evidence="9 10">
    <name type="scientific">Parenemella sanctibonifatiensis</name>
    <dbReference type="NCBI Taxonomy" id="2016505"/>
    <lineage>
        <taxon>Bacteria</taxon>
        <taxon>Bacillati</taxon>
        <taxon>Actinomycetota</taxon>
        <taxon>Actinomycetes</taxon>
        <taxon>Propionibacteriales</taxon>
        <taxon>Propionibacteriaceae</taxon>
        <taxon>Parenemella</taxon>
    </lineage>
</organism>
<comment type="similarity">
    <text evidence="8">Belongs to the aspartate/glutamate racemases family.</text>
</comment>
<reference evidence="9 10" key="1">
    <citation type="submission" date="2017-07" db="EMBL/GenBank/DDBJ databases">
        <title>Draft whole genome sequences of clinical Proprionibacteriaceae strains.</title>
        <authorList>
            <person name="Bernier A.-M."/>
            <person name="Bernard K."/>
            <person name="Domingo M.-C."/>
        </authorList>
    </citation>
    <scope>NUCLEOTIDE SEQUENCE [LARGE SCALE GENOMIC DNA]</scope>
    <source>
        <strain evidence="9 10">NML 160184</strain>
    </source>
</reference>
<evidence type="ECO:0000256" key="2">
    <source>
        <dbReference type="ARBA" id="ARBA00013090"/>
    </source>
</evidence>
<evidence type="ECO:0000256" key="5">
    <source>
        <dbReference type="ARBA" id="ARBA00023235"/>
    </source>
</evidence>
<dbReference type="EMBL" id="NMVI01000015">
    <property type="protein sequence ID" value="OYN87846.1"/>
    <property type="molecule type" value="Genomic_DNA"/>
</dbReference>
<feature type="active site" description="Proton donor/acceptor" evidence="8">
    <location>
        <position position="75"/>
    </location>
</feature>
<dbReference type="AlphaFoldDB" id="A0A255E8K9"/>
<sequence>MSERDAPIGIFDSGFGGLTVARAIAELLPEEQLIYLADTARAPYGPRPIAQVRAYALECLDRLVDYGVKVLVIACNSASAAVLHDARERYPVPVVEVIAPAVRRAVAATHTGRVGVICTQATATSRSYDDALAAAPHIELTTQAAPRFVDFVEAGITTGDEVLAAARDYLAPLQAQQIDTLILGCTHYPLLRGALSYVLGEGVQLVSSAEECAQETYRLLVRRGLTRTAPGEPTHRFLTTGNVEQFETLGRQLLGGFVSDVESPFATPARGDAAPLE</sequence>
<dbReference type="Pfam" id="PF01177">
    <property type="entry name" value="Asp_Glu_race"/>
    <property type="match status" value="1"/>
</dbReference>
<dbReference type="InterPro" id="IPR001920">
    <property type="entry name" value="Asp/Glu_race"/>
</dbReference>
<dbReference type="EC" id="5.1.1.3" evidence="2 8"/>
<evidence type="ECO:0000256" key="7">
    <source>
        <dbReference type="ARBA" id="ARBA00070053"/>
    </source>
</evidence>
<dbReference type="GO" id="GO:0008360">
    <property type="term" value="P:regulation of cell shape"/>
    <property type="evidence" value="ECO:0007669"/>
    <property type="project" value="UniProtKB-KW"/>
</dbReference>
<dbReference type="GO" id="GO:0008881">
    <property type="term" value="F:glutamate racemase activity"/>
    <property type="evidence" value="ECO:0007669"/>
    <property type="project" value="UniProtKB-UniRule"/>
</dbReference>
<dbReference type="NCBIfam" id="TIGR00067">
    <property type="entry name" value="glut_race"/>
    <property type="match status" value="1"/>
</dbReference>